<dbReference type="RefSeq" id="WP_091597107.1">
    <property type="nucleotide sequence ID" value="NZ_FNEE01000015.1"/>
</dbReference>
<dbReference type="PANTHER" id="PTHR43812">
    <property type="entry name" value="BLR2425 PROTEIN"/>
    <property type="match status" value="1"/>
</dbReference>
<evidence type="ECO:0000259" key="1">
    <source>
        <dbReference type="SMART" id="SM00903"/>
    </source>
</evidence>
<feature type="domain" description="Flavin reductase like" evidence="1">
    <location>
        <begin position="18"/>
        <end position="171"/>
    </location>
</feature>
<name>A0A1G9BYK5_9HYPH</name>
<dbReference type="GO" id="GO:0016646">
    <property type="term" value="F:oxidoreductase activity, acting on the CH-NH group of donors, NAD or NADP as acceptor"/>
    <property type="evidence" value="ECO:0007669"/>
    <property type="project" value="UniProtKB-ARBA"/>
</dbReference>
<dbReference type="InterPro" id="IPR012349">
    <property type="entry name" value="Split_barrel_FMN-bd"/>
</dbReference>
<organism evidence="2 3">
    <name type="scientific">Mesorhizobium muleiense</name>
    <dbReference type="NCBI Taxonomy" id="1004279"/>
    <lineage>
        <taxon>Bacteria</taxon>
        <taxon>Pseudomonadati</taxon>
        <taxon>Pseudomonadota</taxon>
        <taxon>Alphaproteobacteria</taxon>
        <taxon>Hyphomicrobiales</taxon>
        <taxon>Phyllobacteriaceae</taxon>
        <taxon>Mesorhizobium</taxon>
    </lineage>
</organism>
<dbReference type="EMBL" id="FNEE01000015">
    <property type="protein sequence ID" value="SDK44473.1"/>
    <property type="molecule type" value="Genomic_DNA"/>
</dbReference>
<proteinExistence type="predicted"/>
<dbReference type="GO" id="GO:0010181">
    <property type="term" value="F:FMN binding"/>
    <property type="evidence" value="ECO:0007669"/>
    <property type="project" value="InterPro"/>
</dbReference>
<reference evidence="3" key="1">
    <citation type="submission" date="2016-10" db="EMBL/GenBank/DDBJ databases">
        <authorList>
            <person name="Varghese N."/>
            <person name="Submissions S."/>
        </authorList>
    </citation>
    <scope>NUCLEOTIDE SEQUENCE [LARGE SCALE GENOMIC DNA]</scope>
    <source>
        <strain evidence="3">CGMCC 1.11022</strain>
    </source>
</reference>
<dbReference type="SMART" id="SM00903">
    <property type="entry name" value="Flavin_Reduct"/>
    <property type="match status" value="1"/>
</dbReference>
<keyword evidence="3" id="KW-1185">Reference proteome</keyword>
<dbReference type="Gene3D" id="2.30.110.10">
    <property type="entry name" value="Electron Transport, Fmn-binding Protein, Chain A"/>
    <property type="match status" value="1"/>
</dbReference>
<dbReference type="Proteomes" id="UP000198894">
    <property type="component" value="Unassembled WGS sequence"/>
</dbReference>
<sequence length="202" mass="21953">MFYEPSKGHGLPHDPSKAIVAPRPIGWISTVNKAGEVNLAPYSFFNAFSTRPFIVWFSSEGEKDSATFAEETGEFVANLVSRDLAEKMVRTAVDAPRGVTEFDYADLAMAPSRLVAPPRVAAAPAALECRVTEIMRPKALDGTPTGAIVVAGEVVGVHIDDAFLKDGIFDIVRAGNVGRLGYMDYASVSEIFSMSRPRWRKD</sequence>
<gene>
    <name evidence="2" type="ORF">SAMN05428953_115105</name>
</gene>
<accession>A0A1G9BYK5</accession>
<dbReference type="AlphaFoldDB" id="A0A1G9BYK5"/>
<evidence type="ECO:0000313" key="2">
    <source>
        <dbReference type="EMBL" id="SDK44473.1"/>
    </source>
</evidence>
<evidence type="ECO:0000313" key="3">
    <source>
        <dbReference type="Proteomes" id="UP000198894"/>
    </source>
</evidence>
<dbReference type="PANTHER" id="PTHR43812:SF2">
    <property type="entry name" value="FLAVIN REDUCTASE LIKE DOMAIN-CONTAINING PROTEIN"/>
    <property type="match status" value="1"/>
</dbReference>
<dbReference type="InterPro" id="IPR002563">
    <property type="entry name" value="Flavin_Rdtase-like_dom"/>
</dbReference>
<protein>
    <submittedName>
        <fullName evidence="2">NADH-FMN oxidoreductase RutF, flavin reductase (DIM6/NTAB) family</fullName>
    </submittedName>
</protein>
<dbReference type="SUPFAM" id="SSF50475">
    <property type="entry name" value="FMN-binding split barrel"/>
    <property type="match status" value="1"/>
</dbReference>
<dbReference type="Pfam" id="PF01613">
    <property type="entry name" value="Flavin_Reduct"/>
    <property type="match status" value="1"/>
</dbReference>